<gene>
    <name evidence="1" type="ORF">EL17_19300</name>
</gene>
<keyword evidence="2" id="KW-1185">Reference proteome</keyword>
<dbReference type="EMBL" id="JMIH01000028">
    <property type="protein sequence ID" value="KEO72061.1"/>
    <property type="molecule type" value="Genomic_DNA"/>
</dbReference>
<dbReference type="OrthoDB" id="895652at2"/>
<evidence type="ECO:0000313" key="2">
    <source>
        <dbReference type="Proteomes" id="UP000027821"/>
    </source>
</evidence>
<sequence>MPLVIKTLFGYQFEMYPAIILPSGPHIKTLEGNTIMHRNLEFFVQEAGGPWKQLDPVAVFSPLPEQYSSPILRREFGLLPPRTYPERRFFKILKKMHLLDPRVPNDIAINELKSWIQSNIAIWVQDADKIKIEAVEKTIDLQGNVLKRQVESAQIIHLH</sequence>
<name>A0A074KQ39_9BACT</name>
<dbReference type="STRING" id="1048983.EL17_19300"/>
<evidence type="ECO:0000313" key="1">
    <source>
        <dbReference type="EMBL" id="KEO72061.1"/>
    </source>
</evidence>
<dbReference type="Proteomes" id="UP000027821">
    <property type="component" value="Unassembled WGS sequence"/>
</dbReference>
<proteinExistence type="predicted"/>
<organism evidence="1 2">
    <name type="scientific">Anditalea andensis</name>
    <dbReference type="NCBI Taxonomy" id="1048983"/>
    <lineage>
        <taxon>Bacteria</taxon>
        <taxon>Pseudomonadati</taxon>
        <taxon>Bacteroidota</taxon>
        <taxon>Cytophagia</taxon>
        <taxon>Cytophagales</taxon>
        <taxon>Cytophagaceae</taxon>
        <taxon>Anditalea</taxon>
    </lineage>
</organism>
<comment type="caution">
    <text evidence="1">The sequence shown here is derived from an EMBL/GenBank/DDBJ whole genome shotgun (WGS) entry which is preliminary data.</text>
</comment>
<reference evidence="1 2" key="1">
    <citation type="submission" date="2014-04" db="EMBL/GenBank/DDBJ databases">
        <title>Characterization and application of a salt tolerant electro-active bacterium.</title>
        <authorList>
            <person name="Yang L."/>
            <person name="Wei S."/>
            <person name="Tay Q.X.M."/>
        </authorList>
    </citation>
    <scope>NUCLEOTIDE SEQUENCE [LARGE SCALE GENOMIC DNA]</scope>
    <source>
        <strain evidence="1 2">LY1</strain>
    </source>
</reference>
<accession>A0A074KQ39</accession>
<dbReference type="RefSeq" id="WP_035078228.1">
    <property type="nucleotide sequence ID" value="NZ_JMIH01000028.1"/>
</dbReference>
<protein>
    <submittedName>
        <fullName evidence="1">Uncharacterized protein</fullName>
    </submittedName>
</protein>
<dbReference type="AlphaFoldDB" id="A0A074KQ39"/>